<dbReference type="EMBL" id="JBHFFA010000001">
    <property type="protein sequence ID" value="KAL2651783.1"/>
    <property type="molecule type" value="Genomic_DNA"/>
</dbReference>
<name>A0ABD1ZK86_9MARC</name>
<organism evidence="1 2">
    <name type="scientific">Riccia fluitans</name>
    <dbReference type="NCBI Taxonomy" id="41844"/>
    <lineage>
        <taxon>Eukaryota</taxon>
        <taxon>Viridiplantae</taxon>
        <taxon>Streptophyta</taxon>
        <taxon>Embryophyta</taxon>
        <taxon>Marchantiophyta</taxon>
        <taxon>Marchantiopsida</taxon>
        <taxon>Marchantiidae</taxon>
        <taxon>Marchantiales</taxon>
        <taxon>Ricciaceae</taxon>
        <taxon>Riccia</taxon>
    </lineage>
</organism>
<dbReference type="AlphaFoldDB" id="A0ABD1ZK86"/>
<proteinExistence type="predicted"/>
<evidence type="ECO:0000313" key="1">
    <source>
        <dbReference type="EMBL" id="KAL2651783.1"/>
    </source>
</evidence>
<sequence length="163" mass="18761">MKHLERVQNPKIDLLICCGDFQLQTSISQEISAGVTNFGGLRVGAEKEAPLSHKPHFREEVENNCLGRSKPSMEFLHGPRPFQYRFDEEWLAITRAYHPYLPLTRSPFTSRLTIHEKDNSNTCPTPPFMQAISEIPKTEAFFVALELMYNFDFPDVVSDVFLR</sequence>
<keyword evidence="2" id="KW-1185">Reference proteome</keyword>
<comment type="caution">
    <text evidence="1">The sequence shown here is derived from an EMBL/GenBank/DDBJ whole genome shotgun (WGS) entry which is preliminary data.</text>
</comment>
<accession>A0ABD1ZK86</accession>
<gene>
    <name evidence="1" type="ORF">R1flu_019911</name>
</gene>
<protein>
    <submittedName>
        <fullName evidence="1">Uncharacterized protein</fullName>
    </submittedName>
</protein>
<dbReference type="Proteomes" id="UP001605036">
    <property type="component" value="Unassembled WGS sequence"/>
</dbReference>
<evidence type="ECO:0000313" key="2">
    <source>
        <dbReference type="Proteomes" id="UP001605036"/>
    </source>
</evidence>
<reference evidence="1 2" key="1">
    <citation type="submission" date="2024-09" db="EMBL/GenBank/DDBJ databases">
        <title>Chromosome-scale assembly of Riccia fluitans.</title>
        <authorList>
            <person name="Paukszto L."/>
            <person name="Sawicki J."/>
            <person name="Karawczyk K."/>
            <person name="Piernik-Szablinska J."/>
            <person name="Szczecinska M."/>
            <person name="Mazdziarz M."/>
        </authorList>
    </citation>
    <scope>NUCLEOTIDE SEQUENCE [LARGE SCALE GENOMIC DNA]</scope>
    <source>
        <strain evidence="1">Rf_01</strain>
        <tissue evidence="1">Aerial parts of the thallus</tissue>
    </source>
</reference>